<accession>A0AAW0C1I2</accession>
<protein>
    <submittedName>
        <fullName evidence="2">Uncharacterized protein</fullName>
    </submittedName>
</protein>
<feature type="compositionally biased region" description="Basic and acidic residues" evidence="1">
    <location>
        <begin position="264"/>
        <end position="279"/>
    </location>
</feature>
<evidence type="ECO:0000256" key="1">
    <source>
        <dbReference type="SAM" id="MobiDB-lite"/>
    </source>
</evidence>
<evidence type="ECO:0000313" key="3">
    <source>
        <dbReference type="Proteomes" id="UP001383192"/>
    </source>
</evidence>
<name>A0AAW0C1I2_9AGAR</name>
<dbReference type="Proteomes" id="UP001383192">
    <property type="component" value="Unassembled WGS sequence"/>
</dbReference>
<organism evidence="2 3">
    <name type="scientific">Paramarasmius palmivorus</name>
    <dbReference type="NCBI Taxonomy" id="297713"/>
    <lineage>
        <taxon>Eukaryota</taxon>
        <taxon>Fungi</taxon>
        <taxon>Dikarya</taxon>
        <taxon>Basidiomycota</taxon>
        <taxon>Agaricomycotina</taxon>
        <taxon>Agaricomycetes</taxon>
        <taxon>Agaricomycetidae</taxon>
        <taxon>Agaricales</taxon>
        <taxon>Marasmiineae</taxon>
        <taxon>Marasmiaceae</taxon>
        <taxon>Paramarasmius</taxon>
    </lineage>
</organism>
<proteinExistence type="predicted"/>
<reference evidence="2 3" key="1">
    <citation type="submission" date="2024-01" db="EMBL/GenBank/DDBJ databases">
        <title>A draft genome for a cacao thread blight-causing isolate of Paramarasmius palmivorus.</title>
        <authorList>
            <person name="Baruah I.K."/>
            <person name="Bukari Y."/>
            <person name="Amoako-Attah I."/>
            <person name="Meinhardt L.W."/>
            <person name="Bailey B.A."/>
            <person name="Cohen S.P."/>
        </authorList>
    </citation>
    <scope>NUCLEOTIDE SEQUENCE [LARGE SCALE GENOMIC DNA]</scope>
    <source>
        <strain evidence="2 3">GH-12</strain>
    </source>
</reference>
<dbReference type="EMBL" id="JAYKXP010000063">
    <property type="protein sequence ID" value="KAK7032537.1"/>
    <property type="molecule type" value="Genomic_DNA"/>
</dbReference>
<sequence>MFNNSGGFTLNGGAFNNVNGNQYNNSNNTTNRIAGNNNEYRTENYGNNNVCLLLLVIRYKDSYGKNTGPRRQARRAATDGYGFVDEDEMEFYPGRPGLDHSATYPGYGRGGYDPNIPRYEGRGSYRGYEGYRGGPPHRGYGPGGYDRLPPQEYDHHDPYYRPRQEAYHNPQYAPHPQHYPHDPRRYPENRSDDARYPYPPLQDGYYRQAPPQDDNTSNWRAPTRPAPPPHILSTPGYIEEEPQYPDPQSIPAHSRGTLPSNSRQRGENDAQNRGTNKDADEADEEGSEARC</sequence>
<comment type="caution">
    <text evidence="2">The sequence shown here is derived from an EMBL/GenBank/DDBJ whole genome shotgun (WGS) entry which is preliminary data.</text>
</comment>
<keyword evidence="3" id="KW-1185">Reference proteome</keyword>
<feature type="compositionally biased region" description="Basic and acidic residues" evidence="1">
    <location>
        <begin position="152"/>
        <end position="166"/>
    </location>
</feature>
<feature type="region of interest" description="Disordered" evidence="1">
    <location>
        <begin position="127"/>
        <end position="291"/>
    </location>
</feature>
<evidence type="ECO:0000313" key="2">
    <source>
        <dbReference type="EMBL" id="KAK7032537.1"/>
    </source>
</evidence>
<feature type="compositionally biased region" description="Acidic residues" evidence="1">
    <location>
        <begin position="280"/>
        <end position="291"/>
    </location>
</feature>
<gene>
    <name evidence="2" type="ORF">VNI00_012935</name>
</gene>
<feature type="compositionally biased region" description="Basic and acidic residues" evidence="1">
    <location>
        <begin position="179"/>
        <end position="195"/>
    </location>
</feature>
<dbReference type="AlphaFoldDB" id="A0AAW0C1I2"/>
<feature type="compositionally biased region" description="Low complexity" evidence="1">
    <location>
        <begin position="167"/>
        <end position="176"/>
    </location>
</feature>